<protein>
    <submittedName>
        <fullName evidence="2">AT19038p</fullName>
    </submittedName>
</protein>
<dbReference type="ExpressionAtlas" id="Q8T8X5">
    <property type="expression patterns" value="baseline and differential"/>
</dbReference>
<dbReference type="GO" id="GO:0030532">
    <property type="term" value="C:small nuclear ribonucleoprotein complex"/>
    <property type="evidence" value="ECO:0000250"/>
    <property type="project" value="FlyBase"/>
</dbReference>
<dbReference type="AlphaFoldDB" id="Q8T8X5"/>
<name>Q8T8X5_DROME</name>
<feature type="region of interest" description="Disordered" evidence="1">
    <location>
        <begin position="1"/>
        <end position="187"/>
    </location>
</feature>
<feature type="compositionally biased region" description="Polar residues" evidence="1">
    <location>
        <begin position="31"/>
        <end position="40"/>
    </location>
</feature>
<feature type="compositionally biased region" description="Basic and acidic residues" evidence="1">
    <location>
        <begin position="84"/>
        <end position="93"/>
    </location>
</feature>
<reference evidence="2" key="1">
    <citation type="submission" date="2002-01" db="EMBL/GenBank/DDBJ databases">
        <authorList>
            <person name="Stapleton M."/>
            <person name="Brokstein P."/>
            <person name="Hong L."/>
            <person name="Agbayani A."/>
            <person name="Carlson J."/>
            <person name="Champe M."/>
            <person name="Chavez C."/>
            <person name="Dorsett V."/>
            <person name="Dresnek D."/>
            <person name="Farfan D."/>
            <person name="Frise E."/>
            <person name="George R."/>
            <person name="Gonzalez M."/>
            <person name="Guarin H."/>
            <person name="Kronmiller B."/>
            <person name="Li P."/>
            <person name="Liao G."/>
            <person name="Miranda A."/>
            <person name="Mungall C.J."/>
            <person name="Nunoo J."/>
            <person name="Pacleb J."/>
            <person name="Paragas V."/>
            <person name="Park S."/>
            <person name="Patel S."/>
            <person name="Phouanenavong S."/>
            <person name="Wan K."/>
            <person name="Yu C."/>
            <person name="Lewis S.E."/>
            <person name="Rubin G.M."/>
            <person name="Celniker S."/>
        </authorList>
    </citation>
    <scope>NUCLEOTIDE SEQUENCE</scope>
</reference>
<dbReference type="GO" id="GO:0071013">
    <property type="term" value="C:catalytic step 2 spliceosome"/>
    <property type="evidence" value="ECO:0007005"/>
    <property type="project" value="FlyBase"/>
</dbReference>
<evidence type="ECO:0000256" key="1">
    <source>
        <dbReference type="SAM" id="MobiDB-lite"/>
    </source>
</evidence>
<dbReference type="HOGENOM" id="CLU_1112304_0_0_1"/>
<dbReference type="GO" id="GO:0071011">
    <property type="term" value="C:precatalytic spliceosome"/>
    <property type="evidence" value="ECO:0007005"/>
    <property type="project" value="FlyBase"/>
</dbReference>
<feature type="compositionally biased region" description="Polar residues" evidence="1">
    <location>
        <begin position="160"/>
        <end position="184"/>
    </location>
</feature>
<evidence type="ECO:0000313" key="3">
    <source>
        <dbReference type="FlyBase" id="FBgn0029751"/>
    </source>
</evidence>
<dbReference type="FlyBase" id="FBgn0029751">
    <property type="gene designation" value="CG17764"/>
</dbReference>
<sequence length="274" mass="30576">MSKAQQLMARDQQAARTEEEARRKRAEMRQSYGNKFSSINLHRMRQKQTTNAGDVIATKATTMDAAYSKKAPVETNADAPAMPTKKEKDDPSLRRIASSFAHVRDLVSGSTDALPLEDSEDDAREERAEVLIFSQTMPPPDELSVDLPSPGKSEPETEPDLQSQSQFNLESEQQPQPETNSTDTAAAAAAAAAQIAELSASVMSSKVMLDAPHTESRAFERWQQLGSTVSALFRARRNIDIAESPMAQTRRLREQRELLEAFTRPFLYDAYRRE</sequence>
<dbReference type="EMBL" id="AY075232">
    <property type="protein sequence ID" value="AAL68099.1"/>
    <property type="molecule type" value="mRNA"/>
</dbReference>
<organism evidence="2">
    <name type="scientific">Drosophila melanogaster</name>
    <name type="common">Fruit fly</name>
    <dbReference type="NCBI Taxonomy" id="7227"/>
    <lineage>
        <taxon>Eukaryota</taxon>
        <taxon>Metazoa</taxon>
        <taxon>Ecdysozoa</taxon>
        <taxon>Arthropoda</taxon>
        <taxon>Hexapoda</taxon>
        <taxon>Insecta</taxon>
        <taxon>Pterygota</taxon>
        <taxon>Neoptera</taxon>
        <taxon>Endopterygota</taxon>
        <taxon>Diptera</taxon>
        <taxon>Brachycera</taxon>
        <taxon>Muscomorpha</taxon>
        <taxon>Ephydroidea</taxon>
        <taxon>Drosophilidae</taxon>
        <taxon>Drosophila</taxon>
        <taxon>Sophophora</taxon>
    </lineage>
</organism>
<proteinExistence type="evidence at transcript level"/>
<evidence type="ECO:0000313" key="2">
    <source>
        <dbReference type="EMBL" id="AAL68099.1"/>
    </source>
</evidence>
<dbReference type="OrthoDB" id="7867477at2759"/>
<dbReference type="AGR" id="FB:FBgn0029751"/>
<dbReference type="GO" id="GO:0000398">
    <property type="term" value="P:mRNA splicing, via spliceosome"/>
    <property type="evidence" value="ECO:0000250"/>
    <property type="project" value="FlyBase"/>
</dbReference>
<accession>Q8T8X5</accession>
<gene>
    <name evidence="2 3" type="ORF">CG17764</name>
</gene>
<dbReference type="VEuPathDB" id="VectorBase:FBgn0029751"/>